<dbReference type="GO" id="GO:0008270">
    <property type="term" value="F:zinc ion binding"/>
    <property type="evidence" value="ECO:0007669"/>
    <property type="project" value="InterPro"/>
</dbReference>
<dbReference type="InterPro" id="IPR021190">
    <property type="entry name" value="Pept_M10A"/>
</dbReference>
<keyword evidence="9" id="KW-0378">Hydrolase</keyword>
<feature type="binding site" evidence="19">
    <location>
        <position position="83"/>
    </location>
    <ligand>
        <name>Ca(2+)</name>
        <dbReference type="ChEBI" id="CHEBI:29108"/>
        <label>3</label>
    </ligand>
</feature>
<dbReference type="InterPro" id="IPR033739">
    <property type="entry name" value="M10A_MMP"/>
</dbReference>
<sequence>MGRRICAPGIHGAEHTHSIHNYTPKVGELDTRKAIRQAFDVWQKVTPLTFEEVPYHEIKSDRKEADIMIFFASGFHGDSSPFDGEGGFLAHAYFPGPGIGGDTHFDSDEPWTLGNANHDGNDLFLVAVHELGHALGLEHSNDPSAIMAPFYQYMETHNFKLPQDDLQGIQKIYGPPAEPLEPTRPLPTLPVRRIHSPSERKHERQPRPPRPPLGDRPSMPGAKPNICDGNFNTVALFRGEMFVFKDRWFWRLRNNRVQEGYPMQIEQFWKGLPARIDAAYERADGRFVFFKGDKYWVFKEVTVEPGYPHSLGELGSCLPREGIDTALRWEPVGKTYFFKGERYWRYSEERRATDPGYPKPITVWKGIPQAPQGAFISKEGYYTYFYKGRDYWKFDNQKLSVEPGYPRNILRDWMGCNQEVERRKERRLPQDDVDIMVTINDVPGSVNAVAVVIPCILSLCILVLVYTIFQFKNKAGPQPVTYYKRPVQEWV</sequence>
<feature type="binding site" evidence="19">
    <location>
        <position position="277"/>
    </location>
    <ligand>
        <name>Ca(2+)</name>
        <dbReference type="ChEBI" id="CHEBI:29108"/>
        <label>4</label>
    </ligand>
</feature>
<feature type="domain" description="Peptidase metallopeptidase" evidence="24">
    <location>
        <begin position="3"/>
        <end position="175"/>
    </location>
</feature>
<dbReference type="SMART" id="SM00120">
    <property type="entry name" value="HX"/>
    <property type="match status" value="4"/>
</dbReference>
<evidence type="ECO:0000256" key="2">
    <source>
        <dbReference type="ARBA" id="ARBA00010370"/>
    </source>
</evidence>
<evidence type="ECO:0000256" key="18">
    <source>
        <dbReference type="PIRSR" id="PIRSR001191-2"/>
    </source>
</evidence>
<keyword evidence="13 26" id="KW-0482">Metalloprotease</keyword>
<keyword evidence="14 23" id="KW-0472">Membrane</keyword>
<evidence type="ECO:0000256" key="11">
    <source>
        <dbReference type="ARBA" id="ARBA00022837"/>
    </source>
</evidence>
<keyword evidence="25" id="KW-1185">Reference proteome</keyword>
<dbReference type="GO" id="GO:0031012">
    <property type="term" value="C:extracellular matrix"/>
    <property type="evidence" value="ECO:0007669"/>
    <property type="project" value="InterPro"/>
</dbReference>
<feature type="region of interest" description="Disordered" evidence="22">
    <location>
        <begin position="170"/>
        <end position="225"/>
    </location>
</feature>
<keyword evidence="7" id="KW-0732">Signal</keyword>
<keyword evidence="3" id="KW-0645">Protease</keyword>
<feature type="binding site" evidence="19">
    <location>
        <position position="147"/>
    </location>
    <ligand>
        <name>Zn(2+)</name>
        <dbReference type="ChEBI" id="CHEBI:29105"/>
        <label>2</label>
        <note>catalytic</note>
    </ligand>
</feature>
<keyword evidence="11 19" id="KW-0106">Calcium</keyword>
<dbReference type="PANTHER" id="PTHR10201:SF138">
    <property type="entry name" value="MATRIX METALLOPROTEINASE-24"/>
    <property type="match status" value="1"/>
</dbReference>
<dbReference type="GO" id="GO:0030198">
    <property type="term" value="P:extracellular matrix organization"/>
    <property type="evidence" value="ECO:0007669"/>
    <property type="project" value="TreeGrafter"/>
</dbReference>
<evidence type="ECO:0000256" key="21">
    <source>
        <dbReference type="PROSITE-ProRule" id="PRU01011"/>
    </source>
</evidence>
<dbReference type="Gene3D" id="2.110.10.10">
    <property type="entry name" value="Hemopexin-like domain"/>
    <property type="match status" value="1"/>
</dbReference>
<feature type="binding site" evidence="19">
    <location>
        <position position="104"/>
    </location>
    <ligand>
        <name>Zn(2+)</name>
        <dbReference type="ChEBI" id="CHEBI:29105"/>
        <label>1</label>
    </ligand>
</feature>
<dbReference type="PROSITE" id="PS00024">
    <property type="entry name" value="HEMOPEXIN"/>
    <property type="match status" value="1"/>
</dbReference>
<dbReference type="SUPFAM" id="SSF50923">
    <property type="entry name" value="Hemopexin-like domain"/>
    <property type="match status" value="1"/>
</dbReference>
<evidence type="ECO:0000256" key="9">
    <source>
        <dbReference type="ARBA" id="ARBA00022801"/>
    </source>
</evidence>
<keyword evidence="4" id="KW-0165">Cleavage on pair of basic residues</keyword>
<keyword evidence="15" id="KW-0865">Zymogen</keyword>
<evidence type="ECO:0000313" key="26">
    <source>
        <dbReference type="RefSeq" id="XP_021102437.1"/>
    </source>
</evidence>
<evidence type="ECO:0000256" key="4">
    <source>
        <dbReference type="ARBA" id="ARBA00022685"/>
    </source>
</evidence>
<feature type="binding site" evidence="19">
    <location>
        <position position="78"/>
    </location>
    <ligand>
        <name>Zn(2+)</name>
        <dbReference type="ChEBI" id="CHEBI:29105"/>
        <label>1</label>
    </ligand>
</feature>
<evidence type="ECO:0000256" key="22">
    <source>
        <dbReference type="SAM" id="MobiDB-lite"/>
    </source>
</evidence>
<evidence type="ECO:0000256" key="6">
    <source>
        <dbReference type="ARBA" id="ARBA00022723"/>
    </source>
</evidence>
<dbReference type="CDD" id="cd00094">
    <property type="entry name" value="HX"/>
    <property type="match status" value="1"/>
</dbReference>
<dbReference type="InterPro" id="IPR021805">
    <property type="entry name" value="Pept_M10A_metallopeptidase_C"/>
</dbReference>
<keyword evidence="16" id="KW-1015">Disulfide bond</keyword>
<dbReference type="PIRSF" id="PIRSF001191">
    <property type="entry name" value="Peptidase_M10A_matrix"/>
    <property type="match status" value="1"/>
</dbReference>
<dbReference type="GO" id="GO:0005615">
    <property type="term" value="C:extracellular space"/>
    <property type="evidence" value="ECO:0007669"/>
    <property type="project" value="TreeGrafter"/>
</dbReference>
<dbReference type="InterPro" id="IPR036375">
    <property type="entry name" value="Hemopexin-like_dom_sf"/>
</dbReference>
<evidence type="ECO:0000256" key="13">
    <source>
        <dbReference type="ARBA" id="ARBA00023049"/>
    </source>
</evidence>
<dbReference type="InterPro" id="IPR001818">
    <property type="entry name" value="Pept_M10_metallopeptidase"/>
</dbReference>
<feature type="binding site" evidence="18">
    <location>
        <position position="139"/>
    </location>
    <ligand>
        <name>Zn(2+)</name>
        <dbReference type="ChEBI" id="CHEBI:29105"/>
        <label>2</label>
        <note>catalytic</note>
    </ligand>
</feature>
<dbReference type="PROSITE" id="PS51642">
    <property type="entry name" value="HEMOPEXIN_2"/>
    <property type="match status" value="4"/>
</dbReference>
<feature type="binding site" evidence="19">
    <location>
        <position position="102"/>
    </location>
    <ligand>
        <name>Ca(2+)</name>
        <dbReference type="ChEBI" id="CHEBI:29108"/>
        <label>2</label>
    </ligand>
</feature>
<evidence type="ECO:0000256" key="23">
    <source>
        <dbReference type="SAM" id="Phobius"/>
    </source>
</evidence>
<evidence type="ECO:0000256" key="8">
    <source>
        <dbReference type="ARBA" id="ARBA00022737"/>
    </source>
</evidence>
<dbReference type="Pfam" id="PF00045">
    <property type="entry name" value="Hemopexin"/>
    <property type="match status" value="4"/>
</dbReference>
<feature type="binding site" evidence="19">
    <location>
        <position position="76"/>
    </location>
    <ligand>
        <name>Zn(2+)</name>
        <dbReference type="ChEBI" id="CHEBI:29105"/>
        <label>1</label>
    </ligand>
</feature>
<dbReference type="SUPFAM" id="SSF55486">
    <property type="entry name" value="Metalloproteases ('zincins'), catalytic domain"/>
    <property type="match status" value="1"/>
</dbReference>
<feature type="binding site" evidence="19">
    <location>
        <position position="109"/>
    </location>
    <ligand>
        <name>Ca(2+)</name>
        <dbReference type="ChEBI" id="CHEBI:29108"/>
        <label>1</label>
    </ligand>
</feature>
<feature type="binding site" evidence="19">
    <location>
        <position position="100"/>
    </location>
    <ligand>
        <name>Ca(2+)</name>
        <dbReference type="ChEBI" id="CHEBI:29108"/>
        <label>2</label>
    </ligand>
</feature>
<dbReference type="AlphaFoldDB" id="A0AAX6S0E9"/>
<keyword evidence="8" id="KW-0677">Repeat</keyword>
<evidence type="ECO:0000256" key="17">
    <source>
        <dbReference type="PIRSR" id="PIRSR001191-1"/>
    </source>
</evidence>
<dbReference type="InterPro" id="IPR006026">
    <property type="entry name" value="Peptidase_Metallo"/>
</dbReference>
<comment type="cofactor">
    <cofactor evidence="19">
        <name>Zn(2+)</name>
        <dbReference type="ChEBI" id="CHEBI:29105"/>
    </cofactor>
    <text evidence="19">Binds 2 Zn(2+) ions per subunit.</text>
</comment>
<feature type="repeat" description="Hemopexin" evidence="21">
    <location>
        <begin position="224"/>
        <end position="272"/>
    </location>
</feature>
<evidence type="ECO:0000256" key="7">
    <source>
        <dbReference type="ARBA" id="ARBA00022729"/>
    </source>
</evidence>
<feature type="binding site" evidence="19">
    <location>
        <position position="106"/>
    </location>
    <ligand>
        <name>Ca(2+)</name>
        <dbReference type="ChEBI" id="CHEBI:29108"/>
        <label>3</label>
    </ligand>
</feature>
<evidence type="ECO:0000256" key="14">
    <source>
        <dbReference type="ARBA" id="ARBA00023136"/>
    </source>
</evidence>
<dbReference type="PRINTS" id="PR00138">
    <property type="entry name" value="MATRIXIN"/>
</dbReference>
<keyword evidence="10 18" id="KW-0862">Zinc</keyword>
<feature type="binding site" evidence="19">
    <location>
        <position position="326"/>
    </location>
    <ligand>
        <name>Ca(2+)</name>
        <dbReference type="ChEBI" id="CHEBI:29108"/>
        <label>5</label>
    </ligand>
</feature>
<comment type="subcellular location">
    <subcellularLocation>
        <location evidence="1">Membrane</location>
        <topology evidence="1">Single-pass type I membrane protein</topology>
    </subcellularLocation>
</comment>
<dbReference type="GO" id="GO:0030574">
    <property type="term" value="P:collagen catabolic process"/>
    <property type="evidence" value="ECO:0007669"/>
    <property type="project" value="TreeGrafter"/>
</dbReference>
<feature type="binding site" evidence="19">
    <location>
        <position position="279"/>
    </location>
    <ligand>
        <name>Ca(2+)</name>
        <dbReference type="ChEBI" id="CHEBI:29108"/>
        <label>5</label>
    </ligand>
</feature>
<dbReference type="Pfam" id="PF11857">
    <property type="entry name" value="DUF3377"/>
    <property type="match status" value="1"/>
</dbReference>
<dbReference type="InterPro" id="IPR018487">
    <property type="entry name" value="Hemopexin-like_repeat"/>
</dbReference>
<feature type="repeat" description="Hemopexin" evidence="21">
    <location>
        <begin position="369"/>
        <end position="416"/>
    </location>
</feature>
<dbReference type="InterPro" id="IPR024079">
    <property type="entry name" value="MetalloPept_cat_dom_sf"/>
</dbReference>
<dbReference type="FunFam" id="3.40.390.10:FF:000023">
    <property type="entry name" value="Matrix metalloproteinase-14 preproprotein"/>
    <property type="match status" value="1"/>
</dbReference>
<keyword evidence="6 18" id="KW-0479">Metal-binding</keyword>
<evidence type="ECO:0000256" key="16">
    <source>
        <dbReference type="ARBA" id="ARBA00023157"/>
    </source>
</evidence>
<dbReference type="GO" id="GO:0006508">
    <property type="term" value="P:proteolysis"/>
    <property type="evidence" value="ECO:0007669"/>
    <property type="project" value="UniProtKB-KW"/>
</dbReference>
<dbReference type="GeneID" id="101702877"/>
<evidence type="ECO:0000256" key="5">
    <source>
        <dbReference type="ARBA" id="ARBA00022692"/>
    </source>
</evidence>
<feature type="binding site" evidence="19">
    <location>
        <position position="66"/>
    </location>
    <ligand>
        <name>Ca(2+)</name>
        <dbReference type="ChEBI" id="CHEBI:29108"/>
        <label>2</label>
    </ligand>
</feature>
<dbReference type="PANTHER" id="PTHR10201">
    <property type="entry name" value="MATRIX METALLOPROTEINASE"/>
    <property type="match status" value="1"/>
</dbReference>
<proteinExistence type="inferred from homology"/>
<evidence type="ECO:0000259" key="24">
    <source>
        <dbReference type="SMART" id="SM00235"/>
    </source>
</evidence>
<feature type="binding site" evidence="19">
    <location>
        <position position="84"/>
    </location>
    <ligand>
        <name>Ca(2+)</name>
        <dbReference type="ChEBI" id="CHEBI:29108"/>
        <label>3</label>
    </ligand>
</feature>
<evidence type="ECO:0000256" key="20">
    <source>
        <dbReference type="PIRSR" id="PIRSR621190-4"/>
    </source>
</evidence>
<gene>
    <name evidence="26" type="primary">Mmp24</name>
</gene>
<feature type="binding site" evidence="19">
    <location>
        <position position="91"/>
    </location>
    <ligand>
        <name>Zn(2+)</name>
        <dbReference type="ChEBI" id="CHEBI:29105"/>
        <label>1</label>
    </ligand>
</feature>
<dbReference type="SMART" id="SM00235">
    <property type="entry name" value="ZnMc"/>
    <property type="match status" value="1"/>
</dbReference>
<feature type="compositionally biased region" description="Basic and acidic residues" evidence="22">
    <location>
        <begin position="196"/>
        <end position="206"/>
    </location>
</feature>
<dbReference type="CDD" id="cd04278">
    <property type="entry name" value="ZnMc_MMP"/>
    <property type="match status" value="1"/>
</dbReference>
<keyword evidence="5 23" id="KW-0812">Transmembrane</keyword>
<dbReference type="Pfam" id="PF00413">
    <property type="entry name" value="Peptidase_M10"/>
    <property type="match status" value="1"/>
</dbReference>
<reference evidence="26" key="1">
    <citation type="submission" date="2025-08" db="UniProtKB">
        <authorList>
            <consortium name="RefSeq"/>
        </authorList>
    </citation>
    <scope>IDENTIFICATION</scope>
</reference>
<dbReference type="FunFam" id="2.110.10.10:FF:000001">
    <property type="entry name" value="Matrix metallopeptidase 24"/>
    <property type="match status" value="1"/>
</dbReference>
<feature type="binding site" evidence="18">
    <location>
        <position position="129"/>
    </location>
    <ligand>
        <name>Zn(2+)</name>
        <dbReference type="ChEBI" id="CHEBI:29105"/>
        <label>2</label>
        <note>catalytic</note>
    </ligand>
</feature>
<feature type="binding site" evidence="19">
    <location>
        <position position="109"/>
    </location>
    <ligand>
        <name>Ca(2+)</name>
        <dbReference type="ChEBI" id="CHEBI:29108"/>
        <label>3</label>
    </ligand>
</feature>
<evidence type="ECO:0000256" key="1">
    <source>
        <dbReference type="ARBA" id="ARBA00004479"/>
    </source>
</evidence>
<feature type="binding site" evidence="18">
    <location>
        <position position="133"/>
    </location>
    <ligand>
        <name>Zn(2+)</name>
        <dbReference type="ChEBI" id="CHEBI:29105"/>
        <label>2</label>
        <note>catalytic</note>
    </ligand>
</feature>
<evidence type="ECO:0000256" key="10">
    <source>
        <dbReference type="ARBA" id="ARBA00022833"/>
    </source>
</evidence>
<dbReference type="Gene3D" id="3.40.390.10">
    <property type="entry name" value="Collagenase (Catalytic Domain)"/>
    <property type="match status" value="1"/>
</dbReference>
<feature type="compositionally biased region" description="Pro residues" evidence="22">
    <location>
        <begin position="176"/>
        <end position="188"/>
    </location>
</feature>
<dbReference type="InterPro" id="IPR000585">
    <property type="entry name" value="Hemopexin-like_dom"/>
</dbReference>
<dbReference type="InterPro" id="IPR018486">
    <property type="entry name" value="Hemopexin_CS"/>
</dbReference>
<evidence type="ECO:0000256" key="15">
    <source>
        <dbReference type="ARBA" id="ARBA00023145"/>
    </source>
</evidence>
<feature type="active site" evidence="17">
    <location>
        <position position="130"/>
    </location>
</feature>
<dbReference type="GO" id="GO:0005886">
    <property type="term" value="C:plasma membrane"/>
    <property type="evidence" value="ECO:0007669"/>
    <property type="project" value="TreeGrafter"/>
</dbReference>
<evidence type="ECO:0000256" key="19">
    <source>
        <dbReference type="PIRSR" id="PIRSR621190-2"/>
    </source>
</evidence>
<feature type="repeat" description="Hemopexin" evidence="21">
    <location>
        <begin position="320"/>
        <end position="368"/>
    </location>
</feature>
<feature type="modified residue" description="Phosphotyrosine; by PKDCC" evidence="20">
    <location>
        <position position="307"/>
    </location>
</feature>
<dbReference type="Proteomes" id="UP000694906">
    <property type="component" value="Unplaced"/>
</dbReference>
<name>A0AAX6S0E9_HETGA</name>
<comment type="cofactor">
    <cofactor evidence="19">
        <name>Ca(2+)</name>
        <dbReference type="ChEBI" id="CHEBI:29108"/>
    </cofactor>
    <text evidence="19">Can bind about 5 Ca(2+) ions per subunit.</text>
</comment>
<dbReference type="CTD" id="10893"/>
<feature type="transmembrane region" description="Helical" evidence="23">
    <location>
        <begin position="448"/>
        <end position="469"/>
    </location>
</feature>
<dbReference type="RefSeq" id="XP_021102437.1">
    <property type="nucleotide sequence ID" value="XM_021246778.1"/>
</dbReference>
<evidence type="ECO:0000256" key="12">
    <source>
        <dbReference type="ARBA" id="ARBA00022989"/>
    </source>
</evidence>
<evidence type="ECO:0000313" key="25">
    <source>
        <dbReference type="Proteomes" id="UP000694906"/>
    </source>
</evidence>
<evidence type="ECO:0000256" key="3">
    <source>
        <dbReference type="ARBA" id="ARBA00022670"/>
    </source>
</evidence>
<feature type="repeat" description="Hemopexin" evidence="21">
    <location>
        <begin position="273"/>
        <end position="318"/>
    </location>
</feature>
<dbReference type="GO" id="GO:0004222">
    <property type="term" value="F:metalloendopeptidase activity"/>
    <property type="evidence" value="ECO:0007669"/>
    <property type="project" value="InterPro"/>
</dbReference>
<comment type="similarity">
    <text evidence="2">Belongs to the peptidase M10A family.</text>
</comment>
<keyword evidence="12 23" id="KW-1133">Transmembrane helix</keyword>
<accession>A0AAX6S0E9</accession>
<organism evidence="25 26">
    <name type="scientific">Heterocephalus glaber</name>
    <name type="common">Naked mole rat</name>
    <dbReference type="NCBI Taxonomy" id="10181"/>
    <lineage>
        <taxon>Eukaryota</taxon>
        <taxon>Metazoa</taxon>
        <taxon>Chordata</taxon>
        <taxon>Craniata</taxon>
        <taxon>Vertebrata</taxon>
        <taxon>Euteleostomi</taxon>
        <taxon>Mammalia</taxon>
        <taxon>Eutheria</taxon>
        <taxon>Euarchontoglires</taxon>
        <taxon>Glires</taxon>
        <taxon>Rodentia</taxon>
        <taxon>Hystricomorpha</taxon>
        <taxon>Bathyergidae</taxon>
        <taxon>Heterocephalus</taxon>
    </lineage>
</organism>
<protein>
    <submittedName>
        <fullName evidence="26">Matrix metalloproteinase-24 isoform X2</fullName>
    </submittedName>
</protein>